<name>A0A6B3NGT5_9CYAN</name>
<organism evidence="1">
    <name type="scientific">Symploca sp. SIO1C4</name>
    <dbReference type="NCBI Taxonomy" id="2607765"/>
    <lineage>
        <taxon>Bacteria</taxon>
        <taxon>Bacillati</taxon>
        <taxon>Cyanobacteriota</taxon>
        <taxon>Cyanophyceae</taxon>
        <taxon>Coleofasciculales</taxon>
        <taxon>Coleofasciculaceae</taxon>
        <taxon>Symploca</taxon>
    </lineage>
</organism>
<proteinExistence type="predicted"/>
<dbReference type="AlphaFoldDB" id="A0A6B3NGT5"/>
<feature type="non-terminal residue" evidence="1">
    <location>
        <position position="1"/>
    </location>
</feature>
<gene>
    <name evidence="1" type="ORF">F6J89_19630</name>
</gene>
<comment type="caution">
    <text evidence="1">The sequence shown here is derived from an EMBL/GenBank/DDBJ whole genome shotgun (WGS) entry which is preliminary data.</text>
</comment>
<dbReference type="Gene3D" id="3.40.720.10">
    <property type="entry name" value="Alkaline Phosphatase, subunit A"/>
    <property type="match status" value="1"/>
</dbReference>
<dbReference type="EMBL" id="JAAHFQ010000426">
    <property type="protein sequence ID" value="NER29762.1"/>
    <property type="molecule type" value="Genomic_DNA"/>
</dbReference>
<evidence type="ECO:0000313" key="1">
    <source>
        <dbReference type="EMBL" id="NER29762.1"/>
    </source>
</evidence>
<protein>
    <submittedName>
        <fullName evidence="1">Nucleotide pyrophosphatase</fullName>
    </submittedName>
</protein>
<dbReference type="SUPFAM" id="SSF53649">
    <property type="entry name" value="Alkaline phosphatase-like"/>
    <property type="match status" value="1"/>
</dbReference>
<accession>A0A6B3NGT5</accession>
<reference evidence="1" key="1">
    <citation type="submission" date="2019-11" db="EMBL/GenBank/DDBJ databases">
        <title>Genomic insights into an expanded diversity of filamentous marine cyanobacteria reveals the extraordinary biosynthetic potential of Moorea and Okeania.</title>
        <authorList>
            <person name="Ferreira Leao T."/>
            <person name="Wang M."/>
            <person name="Moss N."/>
            <person name="Da Silva R."/>
            <person name="Sanders J."/>
            <person name="Nurk S."/>
            <person name="Gurevich A."/>
            <person name="Humphrey G."/>
            <person name="Reher R."/>
            <person name="Zhu Q."/>
            <person name="Belda-Ferre P."/>
            <person name="Glukhov E."/>
            <person name="Rex R."/>
            <person name="Dorrestein P.C."/>
            <person name="Knight R."/>
            <person name="Pevzner P."/>
            <person name="Gerwick W.H."/>
            <person name="Gerwick L."/>
        </authorList>
    </citation>
    <scope>NUCLEOTIDE SEQUENCE</scope>
    <source>
        <strain evidence="1">SIO1C4</strain>
    </source>
</reference>
<dbReference type="InterPro" id="IPR017850">
    <property type="entry name" value="Alkaline_phosphatase_core_sf"/>
</dbReference>
<sequence length="64" mass="6880">SYRRTGSHRARGFLSAIGPGIEPGSHLPTAPAVDLTPTILQLMDAPIPKYFDGKPLLKKAILAR</sequence>